<geneLocation type="plasmid" evidence="2">
    <name>unnamed1</name>
</geneLocation>
<dbReference type="InterPro" id="IPR010359">
    <property type="entry name" value="IrrE_HExxH"/>
</dbReference>
<name>A0A5C1YTU8_9PROT</name>
<evidence type="ECO:0000313" key="2">
    <source>
        <dbReference type="EMBL" id="QEO18799.1"/>
    </source>
</evidence>
<gene>
    <name evidence="2" type="ORF">FLP30_13030</name>
</gene>
<sequence>MTTVAASIPVLRWAAQRARLHDEDLSARFRKWPLWLTGEAQPTLKQLEDFARLTHTAIGYFFLPEPPTLALPVPDFRTLRDEELREPSSALLDTLYLCQQRQDWYRDYARVHGLSRLAFVGSTQVNEAPQAVAERMRVALNLSTQERRQLPTWTDALRQLIAKAEEAGVMVMASGIVGSNSHRRLDVGEFRGFALADDLAPLVFLNGADSKAAQMFTLAHELAHVWLGATGVSDTEAGQVPELHTERWCNQVAAELLMPLQAVRAAYQPGTPVPNEIQRLAREFKVSTLVALRRLFDAGFLDQARLWQHYRDEQARLAQLERRGTGGGDFYRTLGARTSKRFARAIVTSTLEGQTLFQDAFRMLGVRKTATFYEAARELGVMA</sequence>
<dbReference type="AlphaFoldDB" id="A0A5C1YTU8"/>
<accession>A0A5C1YTU8</accession>
<dbReference type="PANTHER" id="PTHR43236:SF2">
    <property type="entry name" value="BLL0069 PROTEIN"/>
    <property type="match status" value="1"/>
</dbReference>
<dbReference type="PANTHER" id="PTHR43236">
    <property type="entry name" value="ANTITOXIN HIGA1"/>
    <property type="match status" value="1"/>
</dbReference>
<evidence type="ECO:0000259" key="1">
    <source>
        <dbReference type="Pfam" id="PF06114"/>
    </source>
</evidence>
<dbReference type="KEGG" id="acek:FLP30_13030"/>
<proteinExistence type="predicted"/>
<reference evidence="2 3" key="1">
    <citation type="submission" date="2019-09" db="EMBL/GenBank/DDBJ databases">
        <title>Genome sequencing of strain KACC 21233.</title>
        <authorList>
            <person name="Heo J."/>
            <person name="Kim S.-J."/>
            <person name="Kim J.-S."/>
            <person name="Hong S.-B."/>
            <person name="Kwon S.-W."/>
        </authorList>
    </citation>
    <scope>NUCLEOTIDE SEQUENCE [LARGE SCALE GENOMIC DNA]</scope>
    <source>
        <strain evidence="2 3">KACC 21233</strain>
        <plasmid evidence="2 3">unnamed1</plasmid>
    </source>
</reference>
<dbReference type="EMBL" id="CP043507">
    <property type="protein sequence ID" value="QEO18799.1"/>
    <property type="molecule type" value="Genomic_DNA"/>
</dbReference>
<dbReference type="InterPro" id="IPR052345">
    <property type="entry name" value="Rad_response_metalloprotease"/>
</dbReference>
<keyword evidence="2" id="KW-0614">Plasmid</keyword>
<dbReference type="RefSeq" id="WP_149280456.1">
    <property type="nucleotide sequence ID" value="NZ_CP043507.1"/>
</dbReference>
<organism evidence="2 3">
    <name type="scientific">Acetobacter vaccinii</name>
    <dbReference type="NCBI Taxonomy" id="2592655"/>
    <lineage>
        <taxon>Bacteria</taxon>
        <taxon>Pseudomonadati</taxon>
        <taxon>Pseudomonadota</taxon>
        <taxon>Alphaproteobacteria</taxon>
        <taxon>Acetobacterales</taxon>
        <taxon>Acetobacteraceae</taxon>
        <taxon>Acetobacter</taxon>
    </lineage>
</organism>
<dbReference type="OrthoDB" id="9796786at2"/>
<dbReference type="Gene3D" id="1.10.10.2910">
    <property type="match status" value="1"/>
</dbReference>
<protein>
    <submittedName>
        <fullName evidence="2">ImmA/IrrE family metallo-endopeptidase</fullName>
    </submittedName>
</protein>
<keyword evidence="3" id="KW-1185">Reference proteome</keyword>
<dbReference type="Proteomes" id="UP000324536">
    <property type="component" value="Plasmid unnamed1"/>
</dbReference>
<feature type="domain" description="IrrE N-terminal-like" evidence="1">
    <location>
        <begin position="164"/>
        <end position="295"/>
    </location>
</feature>
<evidence type="ECO:0000313" key="3">
    <source>
        <dbReference type="Proteomes" id="UP000324536"/>
    </source>
</evidence>
<dbReference type="Pfam" id="PF06114">
    <property type="entry name" value="Peptidase_M78"/>
    <property type="match status" value="1"/>
</dbReference>